<dbReference type="PROSITE" id="PS50011">
    <property type="entry name" value="PROTEIN_KINASE_DOM"/>
    <property type="match status" value="1"/>
</dbReference>
<dbReference type="SUPFAM" id="SSF56112">
    <property type="entry name" value="Protein kinase-like (PK-like)"/>
    <property type="match status" value="2"/>
</dbReference>
<evidence type="ECO:0000256" key="5">
    <source>
        <dbReference type="ARBA" id="ARBA00022840"/>
    </source>
</evidence>
<dbReference type="FunFam" id="3.30.200.20:FF:000216">
    <property type="entry name" value="Putative serine/threonine-protein kinase dyrk2"/>
    <property type="match status" value="1"/>
</dbReference>
<proteinExistence type="predicted"/>
<dbReference type="InterPro" id="IPR008271">
    <property type="entry name" value="Ser/Thr_kinase_AS"/>
</dbReference>
<keyword evidence="2" id="KW-0808">Transferase</keyword>
<dbReference type="PROSITE" id="PS50896">
    <property type="entry name" value="LISH"/>
    <property type="match status" value="1"/>
</dbReference>
<evidence type="ECO:0000313" key="9">
    <source>
        <dbReference type="Proteomes" id="UP000239757"/>
    </source>
</evidence>
<dbReference type="InterPro" id="IPR050494">
    <property type="entry name" value="Ser_Thr_dual-spec_kinase"/>
</dbReference>
<keyword evidence="4" id="KW-0418">Kinase</keyword>
<dbReference type="GO" id="GO:0005524">
    <property type="term" value="F:ATP binding"/>
    <property type="evidence" value="ECO:0007669"/>
    <property type="project" value="UniProtKB-KW"/>
</dbReference>
<feature type="compositionally biased region" description="Basic and acidic residues" evidence="6">
    <location>
        <begin position="63"/>
        <end position="74"/>
    </location>
</feature>
<evidence type="ECO:0000313" key="8">
    <source>
        <dbReference type="EMBL" id="PPR88797.1"/>
    </source>
</evidence>
<keyword evidence="1" id="KW-0723">Serine/threonine-protein kinase</keyword>
<dbReference type="InterPro" id="IPR006594">
    <property type="entry name" value="LisH"/>
</dbReference>
<protein>
    <recommendedName>
        <fullName evidence="7">Protein kinase domain-containing protein</fullName>
    </recommendedName>
</protein>
<name>A0A2P5WCK8_GOSBA</name>
<dbReference type="Gene3D" id="1.10.510.10">
    <property type="entry name" value="Transferase(Phosphotransferase) domain 1"/>
    <property type="match status" value="2"/>
</dbReference>
<reference evidence="8 9" key="1">
    <citation type="submission" date="2015-01" db="EMBL/GenBank/DDBJ databases">
        <title>Genome of allotetraploid Gossypium barbadense reveals genomic plasticity and fiber elongation in cotton evolution.</title>
        <authorList>
            <person name="Chen X."/>
            <person name="Liu X."/>
            <person name="Zhao B."/>
            <person name="Zheng H."/>
            <person name="Hu Y."/>
            <person name="Lu G."/>
            <person name="Yang C."/>
            <person name="Chen J."/>
            <person name="Shan C."/>
            <person name="Zhang L."/>
            <person name="Zhou Y."/>
            <person name="Wang L."/>
            <person name="Guo W."/>
            <person name="Bai Y."/>
            <person name="Ruan J."/>
            <person name="Shangguan X."/>
            <person name="Mao Y."/>
            <person name="Jiang J."/>
            <person name="Zhu Y."/>
            <person name="Lei J."/>
            <person name="Kang H."/>
            <person name="Chen S."/>
            <person name="He X."/>
            <person name="Wang R."/>
            <person name="Wang Y."/>
            <person name="Chen J."/>
            <person name="Wang L."/>
            <person name="Yu S."/>
            <person name="Wang B."/>
            <person name="Wei J."/>
            <person name="Song S."/>
            <person name="Lu X."/>
            <person name="Gao Z."/>
            <person name="Gu W."/>
            <person name="Deng X."/>
            <person name="Ma D."/>
            <person name="Wang S."/>
            <person name="Liang W."/>
            <person name="Fang L."/>
            <person name="Cai C."/>
            <person name="Zhu X."/>
            <person name="Zhou B."/>
            <person name="Zhang Y."/>
            <person name="Chen Z."/>
            <person name="Xu S."/>
            <person name="Zhu R."/>
            <person name="Wang S."/>
            <person name="Zhang T."/>
            <person name="Zhao G."/>
        </authorList>
    </citation>
    <scope>NUCLEOTIDE SEQUENCE [LARGE SCALE GENOMIC DNA]</scope>
    <source>
        <strain evidence="9">cv. Xinhai21</strain>
        <tissue evidence="8">Leaf</tissue>
    </source>
</reference>
<dbReference type="EMBL" id="KZ668156">
    <property type="protein sequence ID" value="PPR88797.1"/>
    <property type="molecule type" value="Genomic_DNA"/>
</dbReference>
<dbReference type="InterPro" id="IPR000719">
    <property type="entry name" value="Prot_kinase_dom"/>
</dbReference>
<dbReference type="SMART" id="SM00220">
    <property type="entry name" value="S_TKc"/>
    <property type="match status" value="1"/>
</dbReference>
<evidence type="ECO:0000259" key="7">
    <source>
        <dbReference type="PROSITE" id="PS50011"/>
    </source>
</evidence>
<keyword evidence="3" id="KW-0547">Nucleotide-binding</keyword>
<dbReference type="PANTHER" id="PTHR24058">
    <property type="entry name" value="DUAL SPECIFICITY PROTEIN KINASE"/>
    <property type="match status" value="1"/>
</dbReference>
<evidence type="ECO:0000256" key="6">
    <source>
        <dbReference type="SAM" id="MobiDB-lite"/>
    </source>
</evidence>
<dbReference type="Gene3D" id="3.30.200.20">
    <property type="entry name" value="Phosphorylase Kinase, domain 1"/>
    <property type="match status" value="1"/>
</dbReference>
<accession>A0A2P5WCK8</accession>
<feature type="domain" description="Protein kinase" evidence="7">
    <location>
        <begin position="394"/>
        <end position="957"/>
    </location>
</feature>
<gene>
    <name evidence="8" type="ORF">GOBAR_AA31879</name>
</gene>
<evidence type="ECO:0000256" key="2">
    <source>
        <dbReference type="ARBA" id="ARBA00022679"/>
    </source>
</evidence>
<dbReference type="CDD" id="cd14133">
    <property type="entry name" value="PKc_DYRK_like"/>
    <property type="match status" value="1"/>
</dbReference>
<keyword evidence="5" id="KW-0067">ATP-binding</keyword>
<sequence>MEVSFDVKAVMEFLRKNGLKEAEKALQQDMIEKNEDGEKMGAFDLEKFLFPMPPPVRIPATTRRSEEDEKEKSGDGSGSDGDEFVSLRSSSSDVCSSEFVNPYGLNSASQANSDTSSDRLSQFGTARDYPDFEMQNDLFWHEEKDEDDFMTPCFAGSDFYGCPSQDKFVTTLEMEKQLDNTRSSYDKSEGFGTEDGLDYLDKPCLFNMTGIDGENDIQVMDYYCFGKCNGLEGDNDIVPELKECAYDENPLNFGCIGSKGTNFDDFEVKVAGDVITDYNGTSECISKTNHYTAKRVSNDWIDGFIGDSDLVNKISEKSLLPDTIDTNEVEDGELNEPQVATNEEVDATDELLMYSNEDEYEVFNLRIIHRKNRTGFEENKDLPIVLNSVIAGRYYVTEYLGSAAFSKVVQAHDLLTGIDVCLKIIKNDKDFFDQSLDEIKLLKLVNKHDPGDEYHILRLYDYFYHQEHLFIVCELLRANLYEFQKFNQESGGEAYFTISRLQVITRQCLEALDYLHELGIIHCDLKPENILIKSYRRCEIKIIDLGSSCFLTDNLCLYVQSRSYRAPEVILGLPYDQKIDLWSLGCILALDKPCLFNMTGIDGENDIQVMDYYCFGKCNGLEGDNDIVPELKECAYDENPLNFGCIGSKGTNFDDFEVKVAGDVITDYNGTSECISKTNHYTAKRVSNDWIDGFIGDSDLVNKISEKSLLPDTIDTNEVEDGELNEPQVATNEEVDATDELLMYSNEDEYEVFNLRIIHRKNRTGFEENKDLPIVLNSVIAGRYYVTEYLGSAAFSKVVQAHDLLTGIDVCLKIIKNDKDFFDQSLDEIKLLKLVNKHDPGDEYHILRLYDYFYHQVLFPNDAVVMILARMVGMLGPIDMEMLENGQETYKYFTKEYDLYHINEETDQLEYLISEESSLEHHLQVSDVLFIDFIRHLLEMNPRRRPNAREALKHPWLSHSY</sequence>
<evidence type="ECO:0000256" key="3">
    <source>
        <dbReference type="ARBA" id="ARBA00022741"/>
    </source>
</evidence>
<dbReference type="PANTHER" id="PTHR24058:SF113">
    <property type="entry name" value="HYPOTHETICAL SER-THR PROTEIN KINASE"/>
    <property type="match status" value="1"/>
</dbReference>
<dbReference type="AlphaFoldDB" id="A0A2P5WCK8"/>
<evidence type="ECO:0000256" key="4">
    <source>
        <dbReference type="ARBA" id="ARBA00022777"/>
    </source>
</evidence>
<dbReference type="InterPro" id="IPR011009">
    <property type="entry name" value="Kinase-like_dom_sf"/>
</dbReference>
<evidence type="ECO:0000256" key="1">
    <source>
        <dbReference type="ARBA" id="ARBA00022527"/>
    </source>
</evidence>
<dbReference type="Proteomes" id="UP000239757">
    <property type="component" value="Unassembled WGS sequence"/>
</dbReference>
<dbReference type="PROSITE" id="PS00108">
    <property type="entry name" value="PROTEIN_KINASE_ST"/>
    <property type="match status" value="1"/>
</dbReference>
<dbReference type="Pfam" id="PF00069">
    <property type="entry name" value="Pkinase"/>
    <property type="match status" value="1"/>
</dbReference>
<organism evidence="8 9">
    <name type="scientific">Gossypium barbadense</name>
    <name type="common">Sea Island cotton</name>
    <name type="synonym">Hibiscus barbadensis</name>
    <dbReference type="NCBI Taxonomy" id="3634"/>
    <lineage>
        <taxon>Eukaryota</taxon>
        <taxon>Viridiplantae</taxon>
        <taxon>Streptophyta</taxon>
        <taxon>Embryophyta</taxon>
        <taxon>Tracheophyta</taxon>
        <taxon>Spermatophyta</taxon>
        <taxon>Magnoliopsida</taxon>
        <taxon>eudicotyledons</taxon>
        <taxon>Gunneridae</taxon>
        <taxon>Pentapetalae</taxon>
        <taxon>rosids</taxon>
        <taxon>malvids</taxon>
        <taxon>Malvales</taxon>
        <taxon>Malvaceae</taxon>
        <taxon>Malvoideae</taxon>
        <taxon>Gossypium</taxon>
    </lineage>
</organism>
<feature type="region of interest" description="Disordered" evidence="6">
    <location>
        <begin position="50"/>
        <end position="87"/>
    </location>
</feature>
<dbReference type="GO" id="GO:0004674">
    <property type="term" value="F:protein serine/threonine kinase activity"/>
    <property type="evidence" value="ECO:0007669"/>
    <property type="project" value="UniProtKB-KW"/>
</dbReference>
<dbReference type="OrthoDB" id="9332038at2759"/>